<dbReference type="AlphaFoldDB" id="A0A437R3B7"/>
<keyword evidence="1" id="KW-0472">Membrane</keyword>
<keyword evidence="3" id="KW-1185">Reference proteome</keyword>
<dbReference type="EMBL" id="SACS01000002">
    <property type="protein sequence ID" value="RVU41279.1"/>
    <property type="molecule type" value="Genomic_DNA"/>
</dbReference>
<feature type="transmembrane region" description="Helical" evidence="1">
    <location>
        <begin position="63"/>
        <end position="90"/>
    </location>
</feature>
<keyword evidence="1" id="KW-0812">Transmembrane</keyword>
<dbReference type="Pfam" id="PF07963">
    <property type="entry name" value="N_methyl"/>
    <property type="match status" value="1"/>
</dbReference>
<dbReference type="InterPro" id="IPR012902">
    <property type="entry name" value="N_methyl_site"/>
</dbReference>
<organism evidence="2 3">
    <name type="scientific">Rheinheimera riviphila</name>
    <dbReference type="NCBI Taxonomy" id="1834037"/>
    <lineage>
        <taxon>Bacteria</taxon>
        <taxon>Pseudomonadati</taxon>
        <taxon>Pseudomonadota</taxon>
        <taxon>Gammaproteobacteria</taxon>
        <taxon>Chromatiales</taxon>
        <taxon>Chromatiaceae</taxon>
        <taxon>Rheinheimera</taxon>
    </lineage>
</organism>
<name>A0A437R3B7_9GAMM</name>
<keyword evidence="1" id="KW-1133">Transmembrane helix</keyword>
<accession>A0A437R3B7</accession>
<gene>
    <name evidence="2" type="ORF">EOE67_03505</name>
</gene>
<reference evidence="2 3" key="1">
    <citation type="submission" date="2019-01" db="EMBL/GenBank/DDBJ databases">
        <authorList>
            <person name="Chen W.-M."/>
        </authorList>
    </citation>
    <scope>NUCLEOTIDE SEQUENCE [LARGE SCALE GENOMIC DNA]</scope>
    <source>
        <strain evidence="2 3">KYPC3</strain>
    </source>
</reference>
<protein>
    <submittedName>
        <fullName evidence="2">Prepilin-type N-terminal cleavage/methylation domain-containing protein</fullName>
    </submittedName>
</protein>
<dbReference type="NCBIfam" id="TIGR02532">
    <property type="entry name" value="IV_pilin_GFxxxE"/>
    <property type="match status" value="1"/>
</dbReference>
<evidence type="ECO:0000256" key="1">
    <source>
        <dbReference type="SAM" id="Phobius"/>
    </source>
</evidence>
<dbReference type="PROSITE" id="PS00409">
    <property type="entry name" value="PROKAR_NTER_METHYL"/>
    <property type="match status" value="1"/>
</dbReference>
<dbReference type="Proteomes" id="UP000283077">
    <property type="component" value="Unassembled WGS sequence"/>
</dbReference>
<sequence>MASDQSTFCITTKYYRPRNNVGNNLSATISALSGQSDLVVGQPTTAAVIQGTGMDSTKRIRRVAAGFTLVELLIATSILLVVLATAMYGYQLYQAQWQRNLSKIDSGFQQLRRYDLVSTALHGIVPYMVMSNQQQSFYFLGRTEGFTAVTVAPVFNPGAPAVIRVFKEIRPDGKYQLVYEEASLAEAPLVRAQQQLPFAHRLVVSEDQLSIEFAYYTESALDINQRIDDAGNVLKINYQWLPEHDALIQRTHPILVSINLSGFNWQLPVAERTQSLLKRSDQSQDFI</sequence>
<evidence type="ECO:0000313" key="3">
    <source>
        <dbReference type="Proteomes" id="UP000283077"/>
    </source>
</evidence>
<evidence type="ECO:0000313" key="2">
    <source>
        <dbReference type="EMBL" id="RVU41279.1"/>
    </source>
</evidence>
<comment type="caution">
    <text evidence="2">The sequence shown here is derived from an EMBL/GenBank/DDBJ whole genome shotgun (WGS) entry which is preliminary data.</text>
</comment>
<proteinExistence type="predicted"/>
<dbReference type="OrthoDB" id="6315901at2"/>